<sequence length="396" mass="41810">MKAVTWQGKRSLRVDEVPDPTIQEPTDAIVRITSTAICGSDLHLYEVLGPYLSAGDILGHEPMGIVEEVGAGVTHIKPGDRVVIPFNISCGHCGMCRDGLQSQCETTQVRAQGKGAALFGYTSLYGSVPGGQAEYLRVPQAQYGPIPVSPDGPDERYLFLSDILPTAWQAVQYAAVPDGGTLVVFGLGPVGQFASRIGHHLGHRVIGIDPVPERRAMAERHGIQTLDPAGLDDVPATVLELTGGYGAHGVIDAVGMEAHGGAGAAAGKFAQSAVGLLPDTLARKLIENVGVDRLTALHDSIGSVRRGGTVSVSGVYGGTADPMPMMDLFDKQVQLRMGQCNVRKWIGDILPLVEDSADPLGVLDLTTHTLPLTDAPQAYQTFQEKSDGCVKVVLKP</sequence>
<evidence type="ECO:0000256" key="4">
    <source>
        <dbReference type="ARBA" id="ARBA00023002"/>
    </source>
</evidence>
<dbReference type="InterPro" id="IPR013154">
    <property type="entry name" value="ADH-like_N"/>
</dbReference>
<accession>C8X603</accession>
<dbReference type="Pfam" id="PF08240">
    <property type="entry name" value="ADH_N"/>
    <property type="match status" value="1"/>
</dbReference>
<dbReference type="PANTHER" id="PTHR42813">
    <property type="entry name" value="ZINC-TYPE ALCOHOL DEHYDROGENASE-LIKE"/>
    <property type="match status" value="1"/>
</dbReference>
<organism evidence="8 9">
    <name type="scientific">Nakamurella multipartita (strain ATCC 700099 / DSM 44233 / CIP 104796 / JCM 9543 / NBRC 105858 / Y-104)</name>
    <name type="common">Microsphaera multipartita</name>
    <dbReference type="NCBI Taxonomy" id="479431"/>
    <lineage>
        <taxon>Bacteria</taxon>
        <taxon>Bacillati</taxon>
        <taxon>Actinomycetota</taxon>
        <taxon>Actinomycetes</taxon>
        <taxon>Nakamurellales</taxon>
        <taxon>Nakamurellaceae</taxon>
        <taxon>Nakamurella</taxon>
    </lineage>
</organism>
<comment type="cofactor">
    <cofactor evidence="1 5">
        <name>Zn(2+)</name>
        <dbReference type="ChEBI" id="CHEBI:29105"/>
    </cofactor>
</comment>
<dbReference type="GO" id="GO:0016491">
    <property type="term" value="F:oxidoreductase activity"/>
    <property type="evidence" value="ECO:0007669"/>
    <property type="project" value="UniProtKB-KW"/>
</dbReference>
<dbReference type="InParanoid" id="C8X603"/>
<keyword evidence="2 5" id="KW-0479">Metal-binding</keyword>
<evidence type="ECO:0000313" key="9">
    <source>
        <dbReference type="Proteomes" id="UP000002218"/>
    </source>
</evidence>
<dbReference type="RefSeq" id="WP_012814249.1">
    <property type="nucleotide sequence ID" value="NC_013235.1"/>
</dbReference>
<keyword evidence="3 5" id="KW-0862">Zinc</keyword>
<evidence type="ECO:0000259" key="6">
    <source>
        <dbReference type="Pfam" id="PF00107"/>
    </source>
</evidence>
<dbReference type="SUPFAM" id="SSF50129">
    <property type="entry name" value="GroES-like"/>
    <property type="match status" value="1"/>
</dbReference>
<name>C8X603_NAKMY</name>
<dbReference type="eggNOG" id="COG1063">
    <property type="taxonomic scope" value="Bacteria"/>
</dbReference>
<dbReference type="Pfam" id="PF00107">
    <property type="entry name" value="ADH_zinc_N"/>
    <property type="match status" value="1"/>
</dbReference>
<evidence type="ECO:0000259" key="7">
    <source>
        <dbReference type="Pfam" id="PF08240"/>
    </source>
</evidence>
<dbReference type="Gene3D" id="3.90.180.10">
    <property type="entry name" value="Medium-chain alcohol dehydrogenases, catalytic domain"/>
    <property type="match status" value="1"/>
</dbReference>
<evidence type="ECO:0000256" key="2">
    <source>
        <dbReference type="ARBA" id="ARBA00022723"/>
    </source>
</evidence>
<keyword evidence="9" id="KW-1185">Reference proteome</keyword>
<gene>
    <name evidence="8" type="ordered locus">Namu_0344</name>
</gene>
<evidence type="ECO:0000313" key="8">
    <source>
        <dbReference type="EMBL" id="ACV76774.1"/>
    </source>
</evidence>
<comment type="similarity">
    <text evidence="5">Belongs to the zinc-containing alcohol dehydrogenase family.</text>
</comment>
<dbReference type="OrthoDB" id="241504at2"/>
<dbReference type="InterPro" id="IPR002328">
    <property type="entry name" value="ADH_Zn_CS"/>
</dbReference>
<dbReference type="CDD" id="cd08283">
    <property type="entry name" value="FDH_like_1"/>
    <property type="match status" value="1"/>
</dbReference>
<dbReference type="InterPro" id="IPR011032">
    <property type="entry name" value="GroES-like_sf"/>
</dbReference>
<dbReference type="EMBL" id="CP001737">
    <property type="protein sequence ID" value="ACV76774.1"/>
    <property type="molecule type" value="Genomic_DNA"/>
</dbReference>
<dbReference type="GO" id="GO:0008270">
    <property type="term" value="F:zinc ion binding"/>
    <property type="evidence" value="ECO:0007669"/>
    <property type="project" value="InterPro"/>
</dbReference>
<reference evidence="9" key="1">
    <citation type="submission" date="2009-09" db="EMBL/GenBank/DDBJ databases">
        <title>The complete genome of Nakamurella multipartita DSM 44233.</title>
        <authorList>
            <consortium name="US DOE Joint Genome Institute (JGI-PGF)"/>
            <person name="Lucas S."/>
            <person name="Copeland A."/>
            <person name="Lapidus A."/>
            <person name="Glavina del Rio T."/>
            <person name="Dalin E."/>
            <person name="Tice H."/>
            <person name="Bruce D."/>
            <person name="Goodwin L."/>
            <person name="Pitluck S."/>
            <person name="Kyrpides N."/>
            <person name="Mavromatis K."/>
            <person name="Ivanova N."/>
            <person name="Ovchinnikova G."/>
            <person name="Sims D."/>
            <person name="Meincke L."/>
            <person name="Brettin T."/>
            <person name="Detter J.C."/>
            <person name="Han C."/>
            <person name="Larimer F."/>
            <person name="Land M."/>
            <person name="Hauser L."/>
            <person name="Markowitz V."/>
            <person name="Cheng J.-F."/>
            <person name="Hugenholtz P."/>
            <person name="Woyke T."/>
            <person name="Wu D."/>
            <person name="Klenk H.-P."/>
            <person name="Eisen J.A."/>
        </authorList>
    </citation>
    <scope>NUCLEOTIDE SEQUENCE [LARGE SCALE GENOMIC DNA]</scope>
    <source>
        <strain evidence="9">ATCC 700099 / DSM 44233 / CIP 104796 / JCM 9543 / NBRC 105858 / Y-104</strain>
    </source>
</reference>
<dbReference type="InterPro" id="IPR013149">
    <property type="entry name" value="ADH-like_C"/>
</dbReference>
<dbReference type="STRING" id="479431.Namu_0344"/>
<evidence type="ECO:0000256" key="3">
    <source>
        <dbReference type="ARBA" id="ARBA00022833"/>
    </source>
</evidence>
<dbReference type="AlphaFoldDB" id="C8X603"/>
<protein>
    <submittedName>
        <fullName evidence="8">Alcohol dehydrogenase GroES domain protein</fullName>
    </submittedName>
</protein>
<proteinExistence type="inferred from homology"/>
<keyword evidence="4" id="KW-0560">Oxidoreductase</keyword>
<dbReference type="HOGENOM" id="CLU_026673_11_3_11"/>
<dbReference type="Proteomes" id="UP000002218">
    <property type="component" value="Chromosome"/>
</dbReference>
<dbReference type="PANTHER" id="PTHR42813:SF2">
    <property type="entry name" value="DEHYDROGENASE, ZINC-CONTAINING, PUTATIVE (AFU_ORTHOLOGUE AFUA_2G02810)-RELATED"/>
    <property type="match status" value="1"/>
</dbReference>
<evidence type="ECO:0000256" key="1">
    <source>
        <dbReference type="ARBA" id="ARBA00001947"/>
    </source>
</evidence>
<dbReference type="PROSITE" id="PS00059">
    <property type="entry name" value="ADH_ZINC"/>
    <property type="match status" value="1"/>
</dbReference>
<feature type="domain" description="Alcohol dehydrogenase-like C-terminal" evidence="6">
    <location>
        <begin position="189"/>
        <end position="257"/>
    </location>
</feature>
<evidence type="ECO:0000256" key="5">
    <source>
        <dbReference type="RuleBase" id="RU361277"/>
    </source>
</evidence>
<feature type="domain" description="Alcohol dehydrogenase-like N-terminal" evidence="7">
    <location>
        <begin position="25"/>
        <end position="147"/>
    </location>
</feature>
<reference evidence="8 9" key="2">
    <citation type="journal article" date="2010" name="Stand. Genomic Sci.">
        <title>Complete genome sequence of Nakamurella multipartita type strain (Y-104).</title>
        <authorList>
            <person name="Tice H."/>
            <person name="Mayilraj S."/>
            <person name="Sims D."/>
            <person name="Lapidus A."/>
            <person name="Nolan M."/>
            <person name="Lucas S."/>
            <person name="Glavina Del Rio T."/>
            <person name="Copeland A."/>
            <person name="Cheng J.F."/>
            <person name="Meincke L."/>
            <person name="Bruce D."/>
            <person name="Goodwin L."/>
            <person name="Pitluck S."/>
            <person name="Ivanova N."/>
            <person name="Mavromatis K."/>
            <person name="Ovchinnikova G."/>
            <person name="Pati A."/>
            <person name="Chen A."/>
            <person name="Palaniappan K."/>
            <person name="Land M."/>
            <person name="Hauser L."/>
            <person name="Chang Y.J."/>
            <person name="Jeffries C.D."/>
            <person name="Detter J.C."/>
            <person name="Brettin T."/>
            <person name="Rohde M."/>
            <person name="Goker M."/>
            <person name="Bristow J."/>
            <person name="Eisen J.A."/>
            <person name="Markowitz V."/>
            <person name="Hugenholtz P."/>
            <person name="Kyrpides N.C."/>
            <person name="Klenk H.P."/>
            <person name="Chen F."/>
        </authorList>
    </citation>
    <scope>NUCLEOTIDE SEQUENCE [LARGE SCALE GENOMIC DNA]</scope>
    <source>
        <strain evidence="9">ATCC 700099 / DSM 44233 / CIP 104796 / JCM 9543 / NBRC 105858 / Y-104</strain>
    </source>
</reference>
<dbReference type="KEGG" id="nml:Namu_0344"/>
<dbReference type="SUPFAM" id="SSF51735">
    <property type="entry name" value="NAD(P)-binding Rossmann-fold domains"/>
    <property type="match status" value="1"/>
</dbReference>
<dbReference type="Gene3D" id="3.40.50.720">
    <property type="entry name" value="NAD(P)-binding Rossmann-like Domain"/>
    <property type="match status" value="1"/>
</dbReference>
<dbReference type="InterPro" id="IPR036291">
    <property type="entry name" value="NAD(P)-bd_dom_sf"/>
</dbReference>